<sequence>MKKIKQILKRFDALSLRERLLAVLALPVLLGLAFQFFVLDPTAAKSKTLKTQLARQQTEYAELSKLAAEMAVKRPVDRLSKARAERDELQARVDEAQSFIDKATDNAPLARVIRAMVAATPGLNLLSLKTLPVEVFFKPTTPGTAKQDPATPTPTLYRHGVEASIKGRYAALMPYLQGLQRHSNRLFWGSVKLEVAGYPDAILRLTIYTLSDQQEAPLS</sequence>
<dbReference type="RefSeq" id="WP_290360008.1">
    <property type="nucleotide sequence ID" value="NZ_JAUHHC010000004.1"/>
</dbReference>
<evidence type="ECO:0008006" key="4">
    <source>
        <dbReference type="Google" id="ProtNLM"/>
    </source>
</evidence>
<comment type="caution">
    <text evidence="2">The sequence shown here is derived from an EMBL/GenBank/DDBJ whole genome shotgun (WGS) entry which is preliminary data.</text>
</comment>
<evidence type="ECO:0000313" key="3">
    <source>
        <dbReference type="Proteomes" id="UP001228044"/>
    </source>
</evidence>
<keyword evidence="3" id="KW-1185">Reference proteome</keyword>
<accession>A0ABT8DUM8</accession>
<dbReference type="EMBL" id="JAUHHC010000004">
    <property type="protein sequence ID" value="MDN3921693.1"/>
    <property type="molecule type" value="Genomic_DNA"/>
</dbReference>
<gene>
    <name evidence="2" type="ORF">QWJ38_15475</name>
</gene>
<keyword evidence="1" id="KW-0175">Coiled coil</keyword>
<reference evidence="2 3" key="1">
    <citation type="submission" date="2023-06" db="EMBL/GenBank/DDBJ databases">
        <title>Pelomonas sp. PFR6 16S ribosomal RNA gene Genome sequencing and assembly.</title>
        <authorList>
            <person name="Woo H."/>
        </authorList>
    </citation>
    <scope>NUCLEOTIDE SEQUENCE [LARGE SCALE GENOMIC DNA]</scope>
    <source>
        <strain evidence="2 3">PFR6</strain>
    </source>
</reference>
<protein>
    <recommendedName>
        <fullName evidence="4">MSHA biogenesis protein MshJ</fullName>
    </recommendedName>
</protein>
<evidence type="ECO:0000256" key="1">
    <source>
        <dbReference type="SAM" id="Coils"/>
    </source>
</evidence>
<name>A0ABT8DUM8_9BURK</name>
<organism evidence="2 3">
    <name type="scientific">Roseateles violae</name>
    <dbReference type="NCBI Taxonomy" id="3058042"/>
    <lineage>
        <taxon>Bacteria</taxon>
        <taxon>Pseudomonadati</taxon>
        <taxon>Pseudomonadota</taxon>
        <taxon>Betaproteobacteria</taxon>
        <taxon>Burkholderiales</taxon>
        <taxon>Sphaerotilaceae</taxon>
        <taxon>Roseateles</taxon>
    </lineage>
</organism>
<feature type="coiled-coil region" evidence="1">
    <location>
        <begin position="46"/>
        <end position="106"/>
    </location>
</feature>
<proteinExistence type="predicted"/>
<evidence type="ECO:0000313" key="2">
    <source>
        <dbReference type="EMBL" id="MDN3921693.1"/>
    </source>
</evidence>
<dbReference type="Proteomes" id="UP001228044">
    <property type="component" value="Unassembled WGS sequence"/>
</dbReference>